<protein>
    <submittedName>
        <fullName evidence="1">Uncharacterized protein</fullName>
    </submittedName>
</protein>
<evidence type="ECO:0000313" key="2">
    <source>
        <dbReference type="Proteomes" id="UP001234913"/>
    </source>
</evidence>
<reference evidence="1" key="1">
    <citation type="submission" date="2024-09" db="EMBL/GenBank/DDBJ databases">
        <authorList>
            <person name="Gagne-Thivierge C."/>
        </authorList>
    </citation>
    <scope>NUCLEOTIDE SEQUENCE</scope>
    <source>
        <strain evidence="1">SC310</strain>
    </source>
</reference>
<organism evidence="1 2">
    <name type="scientific">Staphylococcus hyicus</name>
    <dbReference type="NCBI Taxonomy" id="1284"/>
    <lineage>
        <taxon>Bacteria</taxon>
        <taxon>Bacillati</taxon>
        <taxon>Bacillota</taxon>
        <taxon>Bacilli</taxon>
        <taxon>Bacillales</taxon>
        <taxon>Staphylococcaceae</taxon>
        <taxon>Staphylococcus</taxon>
    </lineage>
</organism>
<name>A0ACD5FMY7_STAHY</name>
<evidence type="ECO:0000313" key="1">
    <source>
        <dbReference type="EMBL" id="XKR69602.1"/>
    </source>
</evidence>
<dbReference type="EMBL" id="CP171742">
    <property type="protein sequence ID" value="XKR69602.1"/>
    <property type="molecule type" value="Genomic_DNA"/>
</dbReference>
<keyword evidence="2" id="KW-1185">Reference proteome</keyword>
<dbReference type="Proteomes" id="UP001234913">
    <property type="component" value="Chromosome"/>
</dbReference>
<proteinExistence type="predicted"/>
<gene>
    <name evidence="1" type="ORF">QUC96_001765</name>
</gene>
<sequence length="57" mass="6699">MDYQQQKMKNFYILHRDIATQLTTFIDKCEEALLSGEGMDEVLEYIGIKSDELLQKL</sequence>
<accession>A0ACD5FMY7</accession>